<evidence type="ECO:0000313" key="3">
    <source>
        <dbReference type="Proteomes" id="UP001153365"/>
    </source>
</evidence>
<dbReference type="AlphaFoldDB" id="A0AAV0BSK4"/>
<gene>
    <name evidence="2" type="ORF">PPACK8108_LOCUS25812</name>
</gene>
<feature type="compositionally biased region" description="Low complexity" evidence="1">
    <location>
        <begin position="68"/>
        <end position="78"/>
    </location>
</feature>
<feature type="compositionally biased region" description="Polar residues" evidence="1">
    <location>
        <begin position="101"/>
        <end position="113"/>
    </location>
</feature>
<sequence length="272" mass="30033">MMSSSLNGTAQGHPHLSSPPPSTTVTNYTFEYLVELNNLTDESCLVVISEKVYDLTLWLQDQLSPPSLPSQSFPLSPSASPPPSPSSISSERLASLGASPTGKNTWHQVGSTTDWDRTSPPPPEASDPFVPLDPIDGLHRVLYLSKSDPIRAGETIREIFESEQRNRIESFRNQPSLDEWIQDFRIGDYARPSAPNPSCNQHQSMRTSLVPALDSSRRFSKKRQNPRESQHNCCGPELHVAHQQPDLGSCQGTSKQPAQSSSALANPMLRHR</sequence>
<dbReference type="Proteomes" id="UP001153365">
    <property type="component" value="Unassembled WGS sequence"/>
</dbReference>
<accession>A0AAV0BSK4</accession>
<keyword evidence="3" id="KW-1185">Reference proteome</keyword>
<protein>
    <submittedName>
        <fullName evidence="2">Uncharacterized protein</fullName>
    </submittedName>
</protein>
<feature type="region of interest" description="Disordered" evidence="1">
    <location>
        <begin position="213"/>
        <end position="272"/>
    </location>
</feature>
<evidence type="ECO:0000256" key="1">
    <source>
        <dbReference type="SAM" id="MobiDB-lite"/>
    </source>
</evidence>
<comment type="caution">
    <text evidence="2">The sequence shown here is derived from an EMBL/GenBank/DDBJ whole genome shotgun (WGS) entry which is preliminary data.</text>
</comment>
<name>A0AAV0BSK4_PHAPC</name>
<evidence type="ECO:0000313" key="2">
    <source>
        <dbReference type="EMBL" id="CAH7690459.1"/>
    </source>
</evidence>
<feature type="compositionally biased region" description="Polar residues" evidence="1">
    <location>
        <begin position="1"/>
        <end position="10"/>
    </location>
</feature>
<reference evidence="2" key="1">
    <citation type="submission" date="2022-06" db="EMBL/GenBank/DDBJ databases">
        <authorList>
            <consortium name="SYNGENTA / RWTH Aachen University"/>
        </authorList>
    </citation>
    <scope>NUCLEOTIDE SEQUENCE</scope>
</reference>
<proteinExistence type="predicted"/>
<dbReference type="EMBL" id="CALTRL010006298">
    <property type="protein sequence ID" value="CAH7690459.1"/>
    <property type="molecule type" value="Genomic_DNA"/>
</dbReference>
<feature type="region of interest" description="Disordered" evidence="1">
    <location>
        <begin position="1"/>
        <end position="22"/>
    </location>
</feature>
<feature type="compositionally biased region" description="Low complexity" evidence="1">
    <location>
        <begin position="86"/>
        <end position="96"/>
    </location>
</feature>
<feature type="compositionally biased region" description="Polar residues" evidence="1">
    <location>
        <begin position="250"/>
        <end position="264"/>
    </location>
</feature>
<feature type="region of interest" description="Disordered" evidence="1">
    <location>
        <begin position="68"/>
        <end position="130"/>
    </location>
</feature>
<organism evidence="2 3">
    <name type="scientific">Phakopsora pachyrhizi</name>
    <name type="common">Asian soybean rust disease fungus</name>
    <dbReference type="NCBI Taxonomy" id="170000"/>
    <lineage>
        <taxon>Eukaryota</taxon>
        <taxon>Fungi</taxon>
        <taxon>Dikarya</taxon>
        <taxon>Basidiomycota</taxon>
        <taxon>Pucciniomycotina</taxon>
        <taxon>Pucciniomycetes</taxon>
        <taxon>Pucciniales</taxon>
        <taxon>Phakopsoraceae</taxon>
        <taxon>Phakopsora</taxon>
    </lineage>
</organism>